<name>A0ACC1T4I0_9APHY</name>
<dbReference type="Proteomes" id="UP001148662">
    <property type="component" value="Unassembled WGS sequence"/>
</dbReference>
<comment type="caution">
    <text evidence="1">The sequence shown here is derived from an EMBL/GenBank/DDBJ whole genome shotgun (WGS) entry which is preliminary data.</text>
</comment>
<gene>
    <name evidence="1" type="ORF">NM688_g3876</name>
</gene>
<protein>
    <submittedName>
        <fullName evidence="1">Uncharacterized protein</fullName>
    </submittedName>
</protein>
<dbReference type="EMBL" id="JANHOG010000596">
    <property type="protein sequence ID" value="KAJ3552958.1"/>
    <property type="molecule type" value="Genomic_DNA"/>
</dbReference>
<accession>A0ACC1T4I0</accession>
<proteinExistence type="predicted"/>
<evidence type="ECO:0000313" key="2">
    <source>
        <dbReference type="Proteomes" id="UP001148662"/>
    </source>
</evidence>
<organism evidence="1 2">
    <name type="scientific">Phlebia brevispora</name>
    <dbReference type="NCBI Taxonomy" id="194682"/>
    <lineage>
        <taxon>Eukaryota</taxon>
        <taxon>Fungi</taxon>
        <taxon>Dikarya</taxon>
        <taxon>Basidiomycota</taxon>
        <taxon>Agaricomycotina</taxon>
        <taxon>Agaricomycetes</taxon>
        <taxon>Polyporales</taxon>
        <taxon>Meruliaceae</taxon>
        <taxon>Phlebia</taxon>
    </lineage>
</organism>
<keyword evidence="2" id="KW-1185">Reference proteome</keyword>
<sequence length="223" mass="25352">MDDQYSDVAMEDATGSQDEEATVEGLIQAVNEEILAPPTHSSSRHRNRRNPQTEVGPIRNSRNRHDYQDLLGAIARVRRRPPAIEDRGYEEFAQGSSNQRTYSQRNNYLDYGVAARRTQRMGRQQEDLMDEDVSDDNDRDAGSDIGYYEESSIGTSADPRQVQVFRPGTRAHREVPHAGTRVRRPTITPSDNQRFPQLMQSRYGGREEDEGMTYPTASLCSSR</sequence>
<reference evidence="1" key="1">
    <citation type="submission" date="2022-07" db="EMBL/GenBank/DDBJ databases">
        <title>Genome Sequence of Phlebia brevispora.</title>
        <authorList>
            <person name="Buettner E."/>
        </authorList>
    </citation>
    <scope>NUCLEOTIDE SEQUENCE</scope>
    <source>
        <strain evidence="1">MPL23</strain>
    </source>
</reference>
<evidence type="ECO:0000313" key="1">
    <source>
        <dbReference type="EMBL" id="KAJ3552958.1"/>
    </source>
</evidence>